<evidence type="ECO:0000256" key="3">
    <source>
        <dbReference type="SAM" id="MobiDB-lite"/>
    </source>
</evidence>
<feature type="compositionally biased region" description="Polar residues" evidence="3">
    <location>
        <begin position="98"/>
        <end position="110"/>
    </location>
</feature>
<dbReference type="STRING" id="685588.A0A067TKH3"/>
<dbReference type="Gene3D" id="1.10.840.10">
    <property type="entry name" value="Ras guanine-nucleotide exchange factors catalytic domain"/>
    <property type="match status" value="1"/>
</dbReference>
<dbReference type="InterPro" id="IPR000651">
    <property type="entry name" value="Ras-like_Gua-exchang_fac_N"/>
</dbReference>
<evidence type="ECO:0000313" key="7">
    <source>
        <dbReference type="EMBL" id="KDR82837.1"/>
    </source>
</evidence>
<feature type="signal peptide" evidence="4">
    <location>
        <begin position="1"/>
        <end position="18"/>
    </location>
</feature>
<dbReference type="SUPFAM" id="SSF48366">
    <property type="entry name" value="Ras GEF"/>
    <property type="match status" value="1"/>
</dbReference>
<evidence type="ECO:0000256" key="4">
    <source>
        <dbReference type="SAM" id="SignalP"/>
    </source>
</evidence>
<sequence length="668" mass="76061">MVEMLWIVVCNFVVSLDSLESPPRYVSPIEIMRNAFKHAEEVYILLSDFAHIIVDVTKFCLPVANSSILDPIGTPGSTGRATQPPRKLKRSRPGKLTLHSNPSTSNTTLPHSHLQRRPSTSGPLSTPLATPSHTPLQLDSHTKPLPQPPRHIGCHSFRHSALYFPNDPQHPERDIEVQALTSISVNYTLDNAGQIKSASFPALIFFLTSKHCVQDPELKDIIFTYFRHFATSCEFFFALVERFEDRRPDNLSEEERRVWDNNLLITRIRAPRAMLDWLNHYWKPIDNVVLNHMKAFVKKHIHAPIPLLPSLYHAIKVKKEERNPAMPPQSSRKILTTTPPQNTLPYIPSTSFALPSTYLLSVAEQLQKFDCTSGREEFVRQLTLLVSSKFQLIDPNDAIAFWQVAGNSDQSQAVHGARALADIVTFVNALALWVSSSIIRPGKSADRAQMIVFWLNVASLCVHHRNFIAACSIQNGVAHSSVRRMKETILIVPLTSKTEYFHLERFFEGKGNYSQYRKELNESLASPTLPLTIVHSRDILSAGMLPSLIKDESQRKRPVDNRSGDSTELIHLNKFRVMRSTIKVLESSHIPYPFMGDASFAEWLRNQLLEYTYDKPERGNKLEEDLRSRSVQSESRNDDLNHLNNAWEYMGTESRWGKWSLKEAKRLA</sequence>
<dbReference type="GO" id="GO:0005085">
    <property type="term" value="F:guanyl-nucleotide exchange factor activity"/>
    <property type="evidence" value="ECO:0007669"/>
    <property type="project" value="UniProtKB-KW"/>
</dbReference>
<dbReference type="AlphaFoldDB" id="A0A067TKH3"/>
<feature type="compositionally biased region" description="Polar residues" evidence="3">
    <location>
        <begin position="117"/>
        <end position="139"/>
    </location>
</feature>
<protein>
    <recommendedName>
        <fullName evidence="9">Ras GEF</fullName>
    </recommendedName>
</protein>
<gene>
    <name evidence="7" type="ORF">GALMADRAFT_852990</name>
</gene>
<dbReference type="EMBL" id="KL142369">
    <property type="protein sequence ID" value="KDR82837.1"/>
    <property type="molecule type" value="Genomic_DNA"/>
</dbReference>
<organism evidence="7 8">
    <name type="scientific">Galerina marginata (strain CBS 339.88)</name>
    <dbReference type="NCBI Taxonomy" id="685588"/>
    <lineage>
        <taxon>Eukaryota</taxon>
        <taxon>Fungi</taxon>
        <taxon>Dikarya</taxon>
        <taxon>Basidiomycota</taxon>
        <taxon>Agaricomycotina</taxon>
        <taxon>Agaricomycetes</taxon>
        <taxon>Agaricomycetidae</taxon>
        <taxon>Agaricales</taxon>
        <taxon>Agaricineae</taxon>
        <taxon>Strophariaceae</taxon>
        <taxon>Galerina</taxon>
    </lineage>
</organism>
<dbReference type="OrthoDB" id="546434at2759"/>
<dbReference type="Pfam" id="PF00617">
    <property type="entry name" value="RasGEF"/>
    <property type="match status" value="1"/>
</dbReference>
<reference evidence="8" key="1">
    <citation type="journal article" date="2014" name="Proc. Natl. Acad. Sci. U.S.A.">
        <title>Extensive sampling of basidiomycete genomes demonstrates inadequacy of the white-rot/brown-rot paradigm for wood decay fungi.</title>
        <authorList>
            <person name="Riley R."/>
            <person name="Salamov A.A."/>
            <person name="Brown D.W."/>
            <person name="Nagy L.G."/>
            <person name="Floudas D."/>
            <person name="Held B.W."/>
            <person name="Levasseur A."/>
            <person name="Lombard V."/>
            <person name="Morin E."/>
            <person name="Otillar R."/>
            <person name="Lindquist E.A."/>
            <person name="Sun H."/>
            <person name="LaButti K.M."/>
            <person name="Schmutz J."/>
            <person name="Jabbour D."/>
            <person name="Luo H."/>
            <person name="Baker S.E."/>
            <person name="Pisabarro A.G."/>
            <person name="Walton J.D."/>
            <person name="Blanchette R.A."/>
            <person name="Henrissat B."/>
            <person name="Martin F."/>
            <person name="Cullen D."/>
            <person name="Hibbett D.S."/>
            <person name="Grigoriev I.V."/>
        </authorList>
    </citation>
    <scope>NUCLEOTIDE SEQUENCE [LARGE SCALE GENOMIC DNA]</scope>
    <source>
        <strain evidence="8">CBS 339.88</strain>
    </source>
</reference>
<dbReference type="PROSITE" id="PS50009">
    <property type="entry name" value="RASGEF_CAT"/>
    <property type="match status" value="1"/>
</dbReference>
<dbReference type="GO" id="GO:0007264">
    <property type="term" value="P:small GTPase-mediated signal transduction"/>
    <property type="evidence" value="ECO:0007669"/>
    <property type="project" value="InterPro"/>
</dbReference>
<dbReference type="SMART" id="SM00147">
    <property type="entry name" value="RasGEF"/>
    <property type="match status" value="1"/>
</dbReference>
<evidence type="ECO:0000256" key="1">
    <source>
        <dbReference type="ARBA" id="ARBA00022658"/>
    </source>
</evidence>
<dbReference type="PANTHER" id="PTHR23113">
    <property type="entry name" value="GUANINE NUCLEOTIDE EXCHANGE FACTOR"/>
    <property type="match status" value="1"/>
</dbReference>
<name>A0A067TKH3_GALM3</name>
<feature type="region of interest" description="Disordered" evidence="3">
    <location>
        <begin position="71"/>
        <end position="151"/>
    </location>
</feature>
<dbReference type="InterPro" id="IPR008937">
    <property type="entry name" value="Ras-like_GEF"/>
</dbReference>
<dbReference type="InterPro" id="IPR036964">
    <property type="entry name" value="RASGEF_cat_dom_sf"/>
</dbReference>
<evidence type="ECO:0000313" key="8">
    <source>
        <dbReference type="Proteomes" id="UP000027222"/>
    </source>
</evidence>
<feature type="chain" id="PRO_5001649412" description="Ras GEF" evidence="4">
    <location>
        <begin position="19"/>
        <end position="668"/>
    </location>
</feature>
<feature type="domain" description="N-terminal Ras-GEF" evidence="6">
    <location>
        <begin position="191"/>
        <end position="322"/>
    </location>
</feature>
<dbReference type="Proteomes" id="UP000027222">
    <property type="component" value="Unassembled WGS sequence"/>
</dbReference>
<dbReference type="InterPro" id="IPR023578">
    <property type="entry name" value="Ras_GEF_dom_sf"/>
</dbReference>
<dbReference type="PANTHER" id="PTHR23113:SF99">
    <property type="entry name" value="RASGEF DOMAIN-CONTAINING PROTEIN"/>
    <property type="match status" value="1"/>
</dbReference>
<keyword evidence="4" id="KW-0732">Signal</keyword>
<dbReference type="HOGENOM" id="CLU_411046_0_0_1"/>
<evidence type="ECO:0000259" key="6">
    <source>
        <dbReference type="PROSITE" id="PS50212"/>
    </source>
</evidence>
<dbReference type="PROSITE" id="PS50212">
    <property type="entry name" value="RASGEF_NTER"/>
    <property type="match status" value="1"/>
</dbReference>
<keyword evidence="8" id="KW-1185">Reference proteome</keyword>
<evidence type="ECO:0008006" key="9">
    <source>
        <dbReference type="Google" id="ProtNLM"/>
    </source>
</evidence>
<evidence type="ECO:0000256" key="2">
    <source>
        <dbReference type="PROSITE-ProRule" id="PRU00168"/>
    </source>
</evidence>
<feature type="domain" description="Ras-GEF" evidence="5">
    <location>
        <begin position="374"/>
        <end position="622"/>
    </location>
</feature>
<accession>A0A067TKH3</accession>
<dbReference type="CDD" id="cd06224">
    <property type="entry name" value="REM"/>
    <property type="match status" value="1"/>
</dbReference>
<proteinExistence type="predicted"/>
<dbReference type="Gene3D" id="1.20.870.10">
    <property type="entry name" value="Son of sevenless (SoS) protein Chain: S domain 1"/>
    <property type="match status" value="1"/>
</dbReference>
<keyword evidence="1 2" id="KW-0344">Guanine-nucleotide releasing factor</keyword>
<dbReference type="Pfam" id="PF00618">
    <property type="entry name" value="RasGEF_N"/>
    <property type="match status" value="1"/>
</dbReference>
<evidence type="ECO:0000259" key="5">
    <source>
        <dbReference type="PROSITE" id="PS50009"/>
    </source>
</evidence>
<dbReference type="InterPro" id="IPR001895">
    <property type="entry name" value="RASGEF_cat_dom"/>
</dbReference>